<dbReference type="AlphaFoldDB" id="A0A8J2SNC7"/>
<dbReference type="Proteomes" id="UP000789595">
    <property type="component" value="Unassembled WGS sequence"/>
</dbReference>
<organism evidence="1 2">
    <name type="scientific">Pelagomonas calceolata</name>
    <dbReference type="NCBI Taxonomy" id="35677"/>
    <lineage>
        <taxon>Eukaryota</taxon>
        <taxon>Sar</taxon>
        <taxon>Stramenopiles</taxon>
        <taxon>Ochrophyta</taxon>
        <taxon>Pelagophyceae</taxon>
        <taxon>Pelagomonadales</taxon>
        <taxon>Pelagomonadaceae</taxon>
        <taxon>Pelagomonas</taxon>
    </lineage>
</organism>
<sequence length="491" mass="52266">MAAALTPPPRPPTDPVPQLRRAMLLRGGAACAGLDDGTCLVLTPDGRGLTVVAAADDGNEAVARHATRYCLSRYRPACAKLLGLRNALGDHAPFVAKRLMERAAPHARRGPRMARWRPEDGSWTADGGHASCEGDAFGASALLKYVHDAPAEDEFDSYTRVASEKLLRPASSSLAACVCQGTEVDLPLVEALPTPFTNKEEGPSLDPRQLLAILGGDGAYFADVLCDVECGAGFTLTRLGDRVEARLHPGAAFDAEAAFRADALIVLRGRDCALRRRGADDVDRTLVDALASTEMRALATKLLPRVDAGAAAALLQSCGRRLQRFAAQHHFLQPLAPPSSRNRLNAHVKARDQRGAVALTLFEDGRGRALDLEREPAVVVEASADGKELQILRGGDAYGAPGQRPPRDLVELVKTLRDFQRMQALDPDAQAALLAQRARGKRDAAAAAASSRRFAVRVRGPAAPAPAKRSVDGRVAAALAATGAFLRRLRE</sequence>
<evidence type="ECO:0000313" key="2">
    <source>
        <dbReference type="Proteomes" id="UP000789595"/>
    </source>
</evidence>
<reference evidence="1" key="1">
    <citation type="submission" date="2021-11" db="EMBL/GenBank/DDBJ databases">
        <authorList>
            <consortium name="Genoscope - CEA"/>
            <person name="William W."/>
        </authorList>
    </citation>
    <scope>NUCLEOTIDE SEQUENCE</scope>
</reference>
<dbReference type="EMBL" id="CAKKNE010000004">
    <property type="protein sequence ID" value="CAH0373578.1"/>
    <property type="molecule type" value="Genomic_DNA"/>
</dbReference>
<name>A0A8J2SNC7_9STRA</name>
<keyword evidence="2" id="KW-1185">Reference proteome</keyword>
<evidence type="ECO:0000313" key="1">
    <source>
        <dbReference type="EMBL" id="CAH0373578.1"/>
    </source>
</evidence>
<proteinExistence type="predicted"/>
<comment type="caution">
    <text evidence="1">The sequence shown here is derived from an EMBL/GenBank/DDBJ whole genome shotgun (WGS) entry which is preliminary data.</text>
</comment>
<protein>
    <submittedName>
        <fullName evidence="1">Uncharacterized protein</fullName>
    </submittedName>
</protein>
<accession>A0A8J2SNC7</accession>
<gene>
    <name evidence="1" type="ORF">PECAL_4P07860</name>
</gene>